<protein>
    <submittedName>
        <fullName evidence="1">Uncharacterized protein</fullName>
    </submittedName>
</protein>
<evidence type="ECO:0000313" key="2">
    <source>
        <dbReference type="Proteomes" id="UP000692954"/>
    </source>
</evidence>
<reference evidence="1" key="1">
    <citation type="submission" date="2021-01" db="EMBL/GenBank/DDBJ databases">
        <authorList>
            <consortium name="Genoscope - CEA"/>
            <person name="William W."/>
        </authorList>
    </citation>
    <scope>NUCLEOTIDE SEQUENCE</scope>
</reference>
<dbReference type="Proteomes" id="UP000692954">
    <property type="component" value="Unassembled WGS sequence"/>
</dbReference>
<evidence type="ECO:0000313" key="1">
    <source>
        <dbReference type="EMBL" id="CAD8065080.1"/>
    </source>
</evidence>
<proteinExistence type="predicted"/>
<name>A0A8S1LAI3_9CILI</name>
<gene>
    <name evidence="1" type="ORF">PSON_ATCC_30995.1.T0200027</name>
</gene>
<accession>A0A8S1LAI3</accession>
<sequence>MHSVRTLNKQSSLQAIENMQFNQVLDKKIKILILICEFINNNFRLSCQKQRNIKDQNIITENLILNFISRKKVSFRRIKNLTKGHTAIVNMKINDIDKRKPVNEELNLKDQISLLFQVKMISKFLKLLNRKWNCYQILSTAFHFI</sequence>
<comment type="caution">
    <text evidence="1">The sequence shown here is derived from an EMBL/GenBank/DDBJ whole genome shotgun (WGS) entry which is preliminary data.</text>
</comment>
<organism evidence="1 2">
    <name type="scientific">Paramecium sonneborni</name>
    <dbReference type="NCBI Taxonomy" id="65129"/>
    <lineage>
        <taxon>Eukaryota</taxon>
        <taxon>Sar</taxon>
        <taxon>Alveolata</taxon>
        <taxon>Ciliophora</taxon>
        <taxon>Intramacronucleata</taxon>
        <taxon>Oligohymenophorea</taxon>
        <taxon>Peniculida</taxon>
        <taxon>Parameciidae</taxon>
        <taxon>Paramecium</taxon>
    </lineage>
</organism>
<dbReference type="AlphaFoldDB" id="A0A8S1LAI3"/>
<keyword evidence="2" id="KW-1185">Reference proteome</keyword>
<dbReference type="EMBL" id="CAJJDN010000020">
    <property type="protein sequence ID" value="CAD8065080.1"/>
    <property type="molecule type" value="Genomic_DNA"/>
</dbReference>